<feature type="transmembrane region" description="Helical" evidence="1">
    <location>
        <begin position="111"/>
        <end position="127"/>
    </location>
</feature>
<keyword evidence="1" id="KW-0812">Transmembrane</keyword>
<organism evidence="2 3">
    <name type="scientific">Podospora australis</name>
    <dbReference type="NCBI Taxonomy" id="1536484"/>
    <lineage>
        <taxon>Eukaryota</taxon>
        <taxon>Fungi</taxon>
        <taxon>Dikarya</taxon>
        <taxon>Ascomycota</taxon>
        <taxon>Pezizomycotina</taxon>
        <taxon>Sordariomycetes</taxon>
        <taxon>Sordariomycetidae</taxon>
        <taxon>Sordariales</taxon>
        <taxon>Podosporaceae</taxon>
        <taxon>Podospora</taxon>
    </lineage>
</organism>
<evidence type="ECO:0000313" key="3">
    <source>
        <dbReference type="Proteomes" id="UP001302126"/>
    </source>
</evidence>
<sequence length="162" mass="18893">MAGWFFGRGDLDQGGQPPNPLTLTPWSSSFLTSSVALLVSCSKKSSAAHWQGRRFSRHRRREKQLFGSICSLLGGKFWGLISFWHPHMFWELYHWWCFFGLWEVPIHEYPGTHWASLYVTVFWVIIYQGDHFNKPLSNITFSFTQCNEYGYHHFFGSSGCTI</sequence>
<evidence type="ECO:0000256" key="1">
    <source>
        <dbReference type="SAM" id="Phobius"/>
    </source>
</evidence>
<comment type="caution">
    <text evidence="2">The sequence shown here is derived from an EMBL/GenBank/DDBJ whole genome shotgun (WGS) entry which is preliminary data.</text>
</comment>
<dbReference type="AlphaFoldDB" id="A0AAN7AIP1"/>
<keyword evidence="3" id="KW-1185">Reference proteome</keyword>
<reference evidence="2" key="2">
    <citation type="submission" date="2023-05" db="EMBL/GenBank/DDBJ databases">
        <authorList>
            <consortium name="Lawrence Berkeley National Laboratory"/>
            <person name="Steindorff A."/>
            <person name="Hensen N."/>
            <person name="Bonometti L."/>
            <person name="Westerberg I."/>
            <person name="Brannstrom I.O."/>
            <person name="Guillou S."/>
            <person name="Cros-Aarteil S."/>
            <person name="Calhoun S."/>
            <person name="Haridas S."/>
            <person name="Kuo A."/>
            <person name="Mondo S."/>
            <person name="Pangilinan J."/>
            <person name="Riley R."/>
            <person name="Labutti K."/>
            <person name="Andreopoulos B."/>
            <person name="Lipzen A."/>
            <person name="Chen C."/>
            <person name="Yanf M."/>
            <person name="Daum C."/>
            <person name="Ng V."/>
            <person name="Clum A."/>
            <person name="Ohm R."/>
            <person name="Martin F."/>
            <person name="Silar P."/>
            <person name="Natvig D."/>
            <person name="Lalanne C."/>
            <person name="Gautier V."/>
            <person name="Ament-Velasquez S.L."/>
            <person name="Kruys A."/>
            <person name="Hutchinson M.I."/>
            <person name="Powell A.J."/>
            <person name="Barry K."/>
            <person name="Miller A.N."/>
            <person name="Grigoriev I.V."/>
            <person name="Debuchy R."/>
            <person name="Gladieux P."/>
            <person name="Thoren M.H."/>
            <person name="Johannesson H."/>
        </authorList>
    </citation>
    <scope>NUCLEOTIDE SEQUENCE</scope>
    <source>
        <strain evidence="2">PSN309</strain>
    </source>
</reference>
<accession>A0AAN7AIP1</accession>
<keyword evidence="1" id="KW-0472">Membrane</keyword>
<keyword evidence="1" id="KW-1133">Transmembrane helix</keyword>
<name>A0AAN7AIP1_9PEZI</name>
<reference evidence="2" key="1">
    <citation type="journal article" date="2023" name="Mol. Phylogenet. Evol.">
        <title>Genome-scale phylogeny and comparative genomics of the fungal order Sordariales.</title>
        <authorList>
            <person name="Hensen N."/>
            <person name="Bonometti L."/>
            <person name="Westerberg I."/>
            <person name="Brannstrom I.O."/>
            <person name="Guillou S."/>
            <person name="Cros-Aarteil S."/>
            <person name="Calhoun S."/>
            <person name="Haridas S."/>
            <person name="Kuo A."/>
            <person name="Mondo S."/>
            <person name="Pangilinan J."/>
            <person name="Riley R."/>
            <person name="LaButti K."/>
            <person name="Andreopoulos B."/>
            <person name="Lipzen A."/>
            <person name="Chen C."/>
            <person name="Yan M."/>
            <person name="Daum C."/>
            <person name="Ng V."/>
            <person name="Clum A."/>
            <person name="Steindorff A."/>
            <person name="Ohm R.A."/>
            <person name="Martin F."/>
            <person name="Silar P."/>
            <person name="Natvig D.O."/>
            <person name="Lalanne C."/>
            <person name="Gautier V."/>
            <person name="Ament-Velasquez S.L."/>
            <person name="Kruys A."/>
            <person name="Hutchinson M.I."/>
            <person name="Powell A.J."/>
            <person name="Barry K."/>
            <person name="Miller A.N."/>
            <person name="Grigoriev I.V."/>
            <person name="Debuchy R."/>
            <person name="Gladieux P."/>
            <person name="Hiltunen Thoren M."/>
            <person name="Johannesson H."/>
        </authorList>
    </citation>
    <scope>NUCLEOTIDE SEQUENCE</scope>
    <source>
        <strain evidence="2">PSN309</strain>
    </source>
</reference>
<gene>
    <name evidence="2" type="ORF">QBC35DRAFT_111456</name>
</gene>
<protein>
    <submittedName>
        <fullName evidence="2">Uncharacterized protein</fullName>
    </submittedName>
</protein>
<dbReference type="EMBL" id="MU864369">
    <property type="protein sequence ID" value="KAK4190086.1"/>
    <property type="molecule type" value="Genomic_DNA"/>
</dbReference>
<dbReference type="Proteomes" id="UP001302126">
    <property type="component" value="Unassembled WGS sequence"/>
</dbReference>
<feature type="transmembrane region" description="Helical" evidence="1">
    <location>
        <begin position="65"/>
        <end position="85"/>
    </location>
</feature>
<evidence type="ECO:0000313" key="2">
    <source>
        <dbReference type="EMBL" id="KAK4190086.1"/>
    </source>
</evidence>
<proteinExistence type="predicted"/>